<evidence type="ECO:0000256" key="6">
    <source>
        <dbReference type="SAM" id="MobiDB-lite"/>
    </source>
</evidence>
<feature type="transmembrane region" description="Helical" evidence="7">
    <location>
        <begin position="16"/>
        <end position="40"/>
    </location>
</feature>
<dbReference type="RefSeq" id="XP_056503853.1">
    <property type="nucleotide sequence ID" value="XM_056641359.1"/>
</dbReference>
<comment type="caution">
    <text evidence="9">The sequence shown here is derived from an EMBL/GenBank/DDBJ whole genome shotgun (WGS) entry which is preliminary data.</text>
</comment>
<feature type="transmembrane region" description="Helical" evidence="7">
    <location>
        <begin position="141"/>
        <end position="158"/>
    </location>
</feature>
<evidence type="ECO:0000256" key="7">
    <source>
        <dbReference type="SAM" id="Phobius"/>
    </source>
</evidence>
<dbReference type="InterPro" id="IPR036259">
    <property type="entry name" value="MFS_trans_sf"/>
</dbReference>
<keyword evidence="5 7" id="KW-0472">Membrane</keyword>
<feature type="transmembrane region" description="Helical" evidence="7">
    <location>
        <begin position="76"/>
        <end position="98"/>
    </location>
</feature>
<feature type="domain" description="Major facilitator superfamily (MFS) profile" evidence="8">
    <location>
        <begin position="18"/>
        <end position="490"/>
    </location>
</feature>
<evidence type="ECO:0000313" key="10">
    <source>
        <dbReference type="Proteomes" id="UP001147733"/>
    </source>
</evidence>
<evidence type="ECO:0000256" key="4">
    <source>
        <dbReference type="ARBA" id="ARBA00022989"/>
    </source>
</evidence>
<reference evidence="9" key="1">
    <citation type="submission" date="2022-11" db="EMBL/GenBank/DDBJ databases">
        <authorList>
            <person name="Petersen C."/>
        </authorList>
    </citation>
    <scope>NUCLEOTIDE SEQUENCE</scope>
    <source>
        <strain evidence="9">IBT 23319</strain>
    </source>
</reference>
<dbReference type="InterPro" id="IPR011701">
    <property type="entry name" value="MFS"/>
</dbReference>
<feature type="transmembrane region" description="Helical" evidence="7">
    <location>
        <begin position="437"/>
        <end position="458"/>
    </location>
</feature>
<feature type="transmembrane region" description="Helical" evidence="7">
    <location>
        <begin position="170"/>
        <end position="189"/>
    </location>
</feature>
<evidence type="ECO:0000256" key="3">
    <source>
        <dbReference type="ARBA" id="ARBA00022692"/>
    </source>
</evidence>
<dbReference type="Proteomes" id="UP001147733">
    <property type="component" value="Unassembled WGS sequence"/>
</dbReference>
<dbReference type="InterPro" id="IPR050930">
    <property type="entry name" value="MFS_Vesicular_Transporter"/>
</dbReference>
<feature type="region of interest" description="Disordered" evidence="6">
    <location>
        <begin position="248"/>
        <end position="272"/>
    </location>
</feature>
<evidence type="ECO:0000256" key="1">
    <source>
        <dbReference type="ARBA" id="ARBA00004141"/>
    </source>
</evidence>
<keyword evidence="2" id="KW-0813">Transport</keyword>
<protein>
    <recommendedName>
        <fullName evidence="8">Major facilitator superfamily (MFS) profile domain-containing protein</fullName>
    </recommendedName>
</protein>
<feature type="transmembrane region" description="Helical" evidence="7">
    <location>
        <begin position="464"/>
        <end position="485"/>
    </location>
</feature>
<dbReference type="PANTHER" id="PTHR23506">
    <property type="entry name" value="GH10249P"/>
    <property type="match status" value="1"/>
</dbReference>
<feature type="transmembrane region" description="Helical" evidence="7">
    <location>
        <begin position="195"/>
        <end position="215"/>
    </location>
</feature>
<dbReference type="AlphaFoldDB" id="A0A9W9TU86"/>
<feature type="transmembrane region" description="Helical" evidence="7">
    <location>
        <begin position="325"/>
        <end position="349"/>
    </location>
</feature>
<dbReference type="InterPro" id="IPR020846">
    <property type="entry name" value="MFS_dom"/>
</dbReference>
<dbReference type="Pfam" id="PF07690">
    <property type="entry name" value="MFS_1"/>
    <property type="match status" value="1"/>
</dbReference>
<dbReference type="PROSITE" id="PS50850">
    <property type="entry name" value="MFS"/>
    <property type="match status" value="1"/>
</dbReference>
<proteinExistence type="predicted"/>
<name>A0A9W9TU86_PENCI</name>
<gene>
    <name evidence="9" type="ORF">N7469_002439</name>
</gene>
<dbReference type="PANTHER" id="PTHR23506:SF23">
    <property type="entry name" value="GH10249P"/>
    <property type="match status" value="1"/>
</dbReference>
<dbReference type="GO" id="GO:0022857">
    <property type="term" value="F:transmembrane transporter activity"/>
    <property type="evidence" value="ECO:0007669"/>
    <property type="project" value="InterPro"/>
</dbReference>
<organism evidence="9 10">
    <name type="scientific">Penicillium citrinum</name>
    <dbReference type="NCBI Taxonomy" id="5077"/>
    <lineage>
        <taxon>Eukaryota</taxon>
        <taxon>Fungi</taxon>
        <taxon>Dikarya</taxon>
        <taxon>Ascomycota</taxon>
        <taxon>Pezizomycotina</taxon>
        <taxon>Eurotiomycetes</taxon>
        <taxon>Eurotiomycetidae</taxon>
        <taxon>Eurotiales</taxon>
        <taxon>Aspergillaceae</taxon>
        <taxon>Penicillium</taxon>
    </lineage>
</organism>
<evidence type="ECO:0000256" key="2">
    <source>
        <dbReference type="ARBA" id="ARBA00022448"/>
    </source>
</evidence>
<reference evidence="9" key="2">
    <citation type="journal article" date="2023" name="IMA Fungus">
        <title>Comparative genomic study of the Penicillium genus elucidates a diverse pangenome and 15 lateral gene transfer events.</title>
        <authorList>
            <person name="Petersen C."/>
            <person name="Sorensen T."/>
            <person name="Nielsen M.R."/>
            <person name="Sondergaard T.E."/>
            <person name="Sorensen J.L."/>
            <person name="Fitzpatrick D.A."/>
            <person name="Frisvad J.C."/>
            <person name="Nielsen K.L."/>
        </authorList>
    </citation>
    <scope>NUCLEOTIDE SEQUENCE</scope>
    <source>
        <strain evidence="9">IBT 23319</strain>
    </source>
</reference>
<feature type="transmembrane region" description="Helical" evidence="7">
    <location>
        <begin position="296"/>
        <end position="313"/>
    </location>
</feature>
<dbReference type="CDD" id="cd17325">
    <property type="entry name" value="MFS_MdtG_SLC18_like"/>
    <property type="match status" value="1"/>
</dbReference>
<keyword evidence="3 7" id="KW-0812">Transmembrane</keyword>
<feature type="transmembrane region" description="Helical" evidence="7">
    <location>
        <begin position="110"/>
        <end position="135"/>
    </location>
</feature>
<comment type="subcellular location">
    <subcellularLocation>
        <location evidence="1">Membrane</location>
        <topology evidence="1">Multi-pass membrane protein</topology>
    </subcellularLocation>
</comment>
<dbReference type="SUPFAM" id="SSF103473">
    <property type="entry name" value="MFS general substrate transporter"/>
    <property type="match status" value="1"/>
</dbReference>
<sequence length="501" mass="53424">MESKKPWLYALRSSESFVVAVVAVAIFTDAFIYGMIVPIIPVVLVDRIDGAREEDGMISACFRSSCPAKLSTAQSWVSILLAVYGATLLVGSPLFGWFADRCQHRRSPFVLGLIALGASTLLFVIARSPAVLIIARSLQGLSAAAVWVVGLAIIADNVPQERVGEAMGQTTIALTWGFLLGPIAGGIMFEKVGFYATFAIPTGLIVLEVVLRLAMLEVPKPVQGKDIVRSQGTGALSDGYDTFSRRGSWQTENTRTRHDHNEQTSLLRPSTPCTGNSCSNDHQPANIFHLLRTPRLPLACTATVVMAVVFSAIETTIPLHVMDTFGWSSTGVGLILIAPSIPSFAGVYIGRLISRVGVRIPAGVAFLLSGLVWISMRFVNNSVAFDIGLLIGLLVMLGLAIVTVEITSMTEVSQVVVDYETDNPGAFGEKNPVAQAYALYNMAFAGGQLLGPILAGGIRIRAGWSAMTLVLGLLCAVTAIPMGLLSGSQSRRVEAEAERDS</sequence>
<evidence type="ECO:0000256" key="5">
    <source>
        <dbReference type="ARBA" id="ARBA00023136"/>
    </source>
</evidence>
<keyword evidence="10" id="KW-1185">Reference proteome</keyword>
<feature type="transmembrane region" description="Helical" evidence="7">
    <location>
        <begin position="356"/>
        <end position="376"/>
    </location>
</feature>
<dbReference type="GeneID" id="81380526"/>
<evidence type="ECO:0000313" key="9">
    <source>
        <dbReference type="EMBL" id="KAJ5240848.1"/>
    </source>
</evidence>
<feature type="transmembrane region" description="Helical" evidence="7">
    <location>
        <begin position="382"/>
        <end position="404"/>
    </location>
</feature>
<evidence type="ECO:0000259" key="8">
    <source>
        <dbReference type="PROSITE" id="PS50850"/>
    </source>
</evidence>
<keyword evidence="4 7" id="KW-1133">Transmembrane helix</keyword>
<accession>A0A9W9TU86</accession>
<dbReference type="OrthoDB" id="5086884at2759"/>
<dbReference type="EMBL" id="JAPQKT010000002">
    <property type="protein sequence ID" value="KAJ5240848.1"/>
    <property type="molecule type" value="Genomic_DNA"/>
</dbReference>
<feature type="compositionally biased region" description="Polar residues" evidence="6">
    <location>
        <begin position="263"/>
        <end position="272"/>
    </location>
</feature>
<dbReference type="GO" id="GO:0016020">
    <property type="term" value="C:membrane"/>
    <property type="evidence" value="ECO:0007669"/>
    <property type="project" value="UniProtKB-SubCell"/>
</dbReference>
<dbReference type="Gene3D" id="1.20.1250.20">
    <property type="entry name" value="MFS general substrate transporter like domains"/>
    <property type="match status" value="1"/>
</dbReference>